<dbReference type="AlphaFoldDB" id="A0A9X0SPN5"/>
<dbReference type="InterPro" id="IPR025669">
    <property type="entry name" value="AAA_dom"/>
</dbReference>
<dbReference type="Gene3D" id="3.40.50.300">
    <property type="entry name" value="P-loop containing nucleotide triphosphate hydrolases"/>
    <property type="match status" value="1"/>
</dbReference>
<dbReference type="RefSeq" id="WP_061662800.1">
    <property type="nucleotide sequence ID" value="NZ_LOMO01000001.1"/>
</dbReference>
<dbReference type="EMBL" id="LOMO01000001">
    <property type="protein sequence ID" value="KXY51470.1"/>
    <property type="molecule type" value="Genomic_DNA"/>
</dbReference>
<name>A0A9X0SPN5_BACCE</name>
<evidence type="ECO:0000313" key="3">
    <source>
        <dbReference type="Proteomes" id="UP000075476"/>
    </source>
</evidence>
<sequence length="467" mass="53527">MNKVLLATGHEALDNVIKKIKEYEFVGSIEYKRDLVEACSFYNPDIVLISDFLTGKESLLEEMIMVKQKHPQIRIVYVTKTLDMKNVERVNQLGMLVLSGIYDILTESKLNAVLIKQLLDNPRNKESVDYLLRNIRSASTGNTEDIEVEAIEETEEYDIEKYGYKNVYLVSSIKPGTGKSFASTNLATTIAKYGKKKDGKPPKVGLIEADLQNLSVGTLLQIEDDKHNLKTVMDKIATIMTSDGRLIEDEARIEEVNKYIKSCFKSYYPCKNLEALVGSQLTMSEIEDIKPFHYVYLIEAIVDEYDVIILDTNSSLAHVTTYPLLRLSNTAYYIINLDFNNVRNNARYKETLKDLDVLDRVKYILNEDIEDTGASNENEGEKLIFTSEHLSQTGFDVDVKIPLLPKNIFLNRLYEGTPVVLDNNANTLKARLEFAKLANQIWEMENLQFLEQEYENLDKSKERKKRF</sequence>
<accession>A0A9X0SPN5</accession>
<organism evidence="2 3">
    <name type="scientific">Bacillus cereus</name>
    <dbReference type="NCBI Taxonomy" id="1396"/>
    <lineage>
        <taxon>Bacteria</taxon>
        <taxon>Bacillati</taxon>
        <taxon>Bacillota</taxon>
        <taxon>Bacilli</taxon>
        <taxon>Bacillales</taxon>
        <taxon>Bacillaceae</taxon>
        <taxon>Bacillus</taxon>
        <taxon>Bacillus cereus group</taxon>
    </lineage>
</organism>
<dbReference type="InterPro" id="IPR027417">
    <property type="entry name" value="P-loop_NTPase"/>
</dbReference>
<gene>
    <name evidence="2" type="ORF">AT268_33920</name>
</gene>
<comment type="caution">
    <text evidence="2">The sequence shown here is derived from an EMBL/GenBank/DDBJ whole genome shotgun (WGS) entry which is preliminary data.</text>
</comment>
<dbReference type="Pfam" id="PF13614">
    <property type="entry name" value="AAA_31"/>
    <property type="match status" value="1"/>
</dbReference>
<dbReference type="SUPFAM" id="SSF52540">
    <property type="entry name" value="P-loop containing nucleoside triphosphate hydrolases"/>
    <property type="match status" value="1"/>
</dbReference>
<feature type="domain" description="AAA" evidence="1">
    <location>
        <begin position="170"/>
        <end position="339"/>
    </location>
</feature>
<protein>
    <submittedName>
        <fullName evidence="2">ATPase</fullName>
    </submittedName>
</protein>
<dbReference type="Proteomes" id="UP000075476">
    <property type="component" value="Unassembled WGS sequence"/>
</dbReference>
<proteinExistence type="predicted"/>
<reference evidence="2 3" key="1">
    <citation type="submission" date="2015-12" db="EMBL/GenBank/DDBJ databases">
        <title>Bacillus cereus Group isolate.</title>
        <authorList>
            <person name="Kovac J."/>
        </authorList>
    </citation>
    <scope>NUCLEOTIDE SEQUENCE [LARGE SCALE GENOMIC DNA]</scope>
    <source>
        <strain evidence="2 3">FSL K6-0073</strain>
    </source>
</reference>
<evidence type="ECO:0000313" key="2">
    <source>
        <dbReference type="EMBL" id="KXY51470.1"/>
    </source>
</evidence>
<evidence type="ECO:0000259" key="1">
    <source>
        <dbReference type="Pfam" id="PF13614"/>
    </source>
</evidence>